<sequence>MKGKVLFITLLLSVLLAGRAEAQRCLPGMKGIQVSAEMADGFYSQRNRKDAGYAFSLALFTYDKGGHKWVYGIGMMKRHYPYRKTRIPLAQYTGEAGYCYNFLSTPGKTVFLNAGLSGLLGYERVNGGKRMLEDGAVLQESESFIYGGFVTLEAEAYLSDCTVLAFQLRERILWGSAAGHFHTQYGIALKYIF</sequence>
<evidence type="ECO:0000313" key="3">
    <source>
        <dbReference type="Proteomes" id="UP001204579"/>
    </source>
</evidence>
<name>A0AAW5NAT5_9BACT</name>
<proteinExistence type="predicted"/>
<keyword evidence="1" id="KW-0732">Signal</keyword>
<feature type="chain" id="PRO_5043666628" evidence="1">
    <location>
        <begin position="23"/>
        <end position="193"/>
    </location>
</feature>
<evidence type="ECO:0000256" key="1">
    <source>
        <dbReference type="SAM" id="SignalP"/>
    </source>
</evidence>
<dbReference type="InterPro" id="IPR018899">
    <property type="entry name" value="Conjug_transposon_Tra0"/>
</dbReference>
<protein>
    <submittedName>
        <fullName evidence="2">Conjugal transfer protein TraO</fullName>
    </submittedName>
</protein>
<dbReference type="EMBL" id="JANRHJ010000011">
    <property type="protein sequence ID" value="MCR8874394.1"/>
    <property type="molecule type" value="Genomic_DNA"/>
</dbReference>
<dbReference type="AlphaFoldDB" id="A0AAW5NAT5"/>
<accession>A0AAW5NAT5</accession>
<comment type="caution">
    <text evidence="2">The sequence shown here is derived from an EMBL/GenBank/DDBJ whole genome shotgun (WGS) entry which is preliminary data.</text>
</comment>
<gene>
    <name evidence="2" type="ORF">NW209_10270</name>
</gene>
<organism evidence="2 3">
    <name type="scientific">Phocaeicola barnesiae</name>
    <dbReference type="NCBI Taxonomy" id="376804"/>
    <lineage>
        <taxon>Bacteria</taxon>
        <taxon>Pseudomonadati</taxon>
        <taxon>Bacteroidota</taxon>
        <taxon>Bacteroidia</taxon>
        <taxon>Bacteroidales</taxon>
        <taxon>Bacteroidaceae</taxon>
        <taxon>Phocaeicola</taxon>
    </lineage>
</organism>
<dbReference type="RefSeq" id="WP_204428922.1">
    <property type="nucleotide sequence ID" value="NZ_JANRHJ010000011.1"/>
</dbReference>
<feature type="signal peptide" evidence="1">
    <location>
        <begin position="1"/>
        <end position="22"/>
    </location>
</feature>
<evidence type="ECO:0000313" key="2">
    <source>
        <dbReference type="EMBL" id="MCR8874394.1"/>
    </source>
</evidence>
<reference evidence="2 3" key="1">
    <citation type="submission" date="2022-08" db="EMBL/GenBank/DDBJ databases">
        <authorList>
            <person name="Zeman M."/>
            <person name="Kubasova T."/>
        </authorList>
    </citation>
    <scope>NUCLEOTIDE SEQUENCE [LARGE SCALE GENOMIC DNA]</scope>
    <source>
        <strain evidence="2 3">ET62</strain>
    </source>
</reference>
<dbReference type="Proteomes" id="UP001204579">
    <property type="component" value="Unassembled WGS sequence"/>
</dbReference>
<keyword evidence="3" id="KW-1185">Reference proteome</keyword>
<dbReference type="Pfam" id="PF10626">
    <property type="entry name" value="TraO"/>
    <property type="match status" value="1"/>
</dbReference>